<evidence type="ECO:0000313" key="3">
    <source>
        <dbReference type="Proteomes" id="UP001229421"/>
    </source>
</evidence>
<gene>
    <name evidence="2" type="ORF">QVD17_41742</name>
</gene>
<keyword evidence="3" id="KW-1185">Reference proteome</keyword>
<reference evidence="2" key="1">
    <citation type="journal article" date="2023" name="bioRxiv">
        <title>Improved chromosome-level genome assembly for marigold (Tagetes erecta).</title>
        <authorList>
            <person name="Jiang F."/>
            <person name="Yuan L."/>
            <person name="Wang S."/>
            <person name="Wang H."/>
            <person name="Xu D."/>
            <person name="Wang A."/>
            <person name="Fan W."/>
        </authorList>
    </citation>
    <scope>NUCLEOTIDE SEQUENCE</scope>
    <source>
        <strain evidence="2">WSJ</strain>
        <tissue evidence="2">Leaf</tissue>
    </source>
</reference>
<evidence type="ECO:0000256" key="1">
    <source>
        <dbReference type="SAM" id="MobiDB-lite"/>
    </source>
</evidence>
<dbReference type="AlphaFoldDB" id="A0AAD8NDX2"/>
<accession>A0AAD8NDX2</accession>
<sequence>MVRFSWAITDGIRARDQTDVPAGMLGSLRGWHPSSENGPGLNYEGEESNDDDNDYSGGDSNSGKQLMIINHPKESNTHDLFLDPNIYDQISRDQITNRFMFFPLRDNSKATIIQNSHTLDQKKAIKTMSDVYLVYPAKEKKIGINSSSLNADRLNLKIQKDSPRGSDTLRVIAWKYDDIGSQFWTFELVLKREEEKIGETISLFDPYELFLLHPSYIAILKKQKFSLDELAKNDLGFFMHLIILLGTIHARNAHKQEILSKNSPLTHFEDIIRLEVDDENSLSVIKAHDSRSSKKVAKDAIWSSIIADGFVESSHGQPALTLIKLKIDG</sequence>
<feature type="compositionally biased region" description="Acidic residues" evidence="1">
    <location>
        <begin position="44"/>
        <end position="54"/>
    </location>
</feature>
<feature type="region of interest" description="Disordered" evidence="1">
    <location>
        <begin position="25"/>
        <end position="65"/>
    </location>
</feature>
<dbReference type="EMBL" id="JAUHHV010000012">
    <property type="protein sequence ID" value="KAK1406444.1"/>
    <property type="molecule type" value="Genomic_DNA"/>
</dbReference>
<dbReference type="Proteomes" id="UP001229421">
    <property type="component" value="Unassembled WGS sequence"/>
</dbReference>
<evidence type="ECO:0000313" key="2">
    <source>
        <dbReference type="EMBL" id="KAK1406444.1"/>
    </source>
</evidence>
<comment type="caution">
    <text evidence="2">The sequence shown here is derived from an EMBL/GenBank/DDBJ whole genome shotgun (WGS) entry which is preliminary data.</text>
</comment>
<organism evidence="2 3">
    <name type="scientific">Tagetes erecta</name>
    <name type="common">African marigold</name>
    <dbReference type="NCBI Taxonomy" id="13708"/>
    <lineage>
        <taxon>Eukaryota</taxon>
        <taxon>Viridiplantae</taxon>
        <taxon>Streptophyta</taxon>
        <taxon>Embryophyta</taxon>
        <taxon>Tracheophyta</taxon>
        <taxon>Spermatophyta</taxon>
        <taxon>Magnoliopsida</taxon>
        <taxon>eudicotyledons</taxon>
        <taxon>Gunneridae</taxon>
        <taxon>Pentapetalae</taxon>
        <taxon>asterids</taxon>
        <taxon>campanulids</taxon>
        <taxon>Asterales</taxon>
        <taxon>Asteraceae</taxon>
        <taxon>Asteroideae</taxon>
        <taxon>Heliantheae alliance</taxon>
        <taxon>Tageteae</taxon>
        <taxon>Tagetes</taxon>
    </lineage>
</organism>
<name>A0AAD8NDX2_TARER</name>
<protein>
    <submittedName>
        <fullName evidence="2">Uncharacterized protein</fullName>
    </submittedName>
</protein>
<proteinExistence type="predicted"/>